<feature type="transmembrane region" description="Helical" evidence="1">
    <location>
        <begin position="12"/>
        <end position="29"/>
    </location>
</feature>
<gene>
    <name evidence="2" type="ORF">P9271_17090</name>
</gene>
<sequence>MNEVISIKIRKSIIGGAIFITLFGSAMFLDLQIKQADEEKIVAETISTVFQKEPFQPREYIRIVKNR</sequence>
<dbReference type="RefSeq" id="WP_328002263.1">
    <property type="nucleotide sequence ID" value="NZ_JARTFS010000013.1"/>
</dbReference>
<protein>
    <submittedName>
        <fullName evidence="2">Uncharacterized protein</fullName>
    </submittedName>
</protein>
<comment type="caution">
    <text evidence="2">The sequence shown here is derived from an EMBL/GenBank/DDBJ whole genome shotgun (WGS) entry which is preliminary data.</text>
</comment>
<accession>A0ABU6P0Z0</accession>
<name>A0ABU6P0Z0_9BACI</name>
<evidence type="ECO:0000256" key="1">
    <source>
        <dbReference type="SAM" id="Phobius"/>
    </source>
</evidence>
<dbReference type="EMBL" id="JARTFS010000013">
    <property type="protein sequence ID" value="MED4403024.1"/>
    <property type="molecule type" value="Genomic_DNA"/>
</dbReference>
<proteinExistence type="predicted"/>
<keyword evidence="1" id="KW-0812">Transmembrane</keyword>
<dbReference type="Proteomes" id="UP001342826">
    <property type="component" value="Unassembled WGS sequence"/>
</dbReference>
<organism evidence="2 3">
    <name type="scientific">Metabacillus fastidiosus</name>
    <dbReference type="NCBI Taxonomy" id="1458"/>
    <lineage>
        <taxon>Bacteria</taxon>
        <taxon>Bacillati</taxon>
        <taxon>Bacillota</taxon>
        <taxon>Bacilli</taxon>
        <taxon>Bacillales</taxon>
        <taxon>Bacillaceae</taxon>
        <taxon>Metabacillus</taxon>
    </lineage>
</organism>
<reference evidence="2 3" key="1">
    <citation type="submission" date="2023-03" db="EMBL/GenBank/DDBJ databases">
        <title>Bacillus Genome Sequencing.</title>
        <authorList>
            <person name="Dunlap C."/>
        </authorList>
    </citation>
    <scope>NUCLEOTIDE SEQUENCE [LARGE SCALE GENOMIC DNA]</scope>
    <source>
        <strain evidence="2 3">NRS-1717</strain>
    </source>
</reference>
<keyword evidence="1" id="KW-1133">Transmembrane helix</keyword>
<keyword evidence="1" id="KW-0472">Membrane</keyword>
<evidence type="ECO:0000313" key="3">
    <source>
        <dbReference type="Proteomes" id="UP001342826"/>
    </source>
</evidence>
<evidence type="ECO:0000313" key="2">
    <source>
        <dbReference type="EMBL" id="MED4403024.1"/>
    </source>
</evidence>
<keyword evidence="3" id="KW-1185">Reference proteome</keyword>